<dbReference type="Proteomes" id="UP001161247">
    <property type="component" value="Chromosome 7"/>
</dbReference>
<evidence type="ECO:0000256" key="1">
    <source>
        <dbReference type="SAM" id="MobiDB-lite"/>
    </source>
</evidence>
<feature type="region of interest" description="Disordered" evidence="1">
    <location>
        <begin position="18"/>
        <end position="125"/>
    </location>
</feature>
<feature type="compositionally biased region" description="Low complexity" evidence="1">
    <location>
        <begin position="63"/>
        <end position="80"/>
    </location>
</feature>
<sequence>MLEASAAAFKIICPLSRPNRKLHPLKRQPQFKAIASSRGSKPVGFGPPSAATGASPMVEARPTSSGSGLGTASSTSTSSAEDGRLHLRTDLSSTSVKESDATSFVRKPPSGMAPEDRPRRPWRRQ</sequence>
<organism evidence="2 3">
    <name type="scientific">Oldenlandia corymbosa var. corymbosa</name>
    <dbReference type="NCBI Taxonomy" id="529605"/>
    <lineage>
        <taxon>Eukaryota</taxon>
        <taxon>Viridiplantae</taxon>
        <taxon>Streptophyta</taxon>
        <taxon>Embryophyta</taxon>
        <taxon>Tracheophyta</taxon>
        <taxon>Spermatophyta</taxon>
        <taxon>Magnoliopsida</taxon>
        <taxon>eudicotyledons</taxon>
        <taxon>Gunneridae</taxon>
        <taxon>Pentapetalae</taxon>
        <taxon>asterids</taxon>
        <taxon>lamiids</taxon>
        <taxon>Gentianales</taxon>
        <taxon>Rubiaceae</taxon>
        <taxon>Rubioideae</taxon>
        <taxon>Spermacoceae</taxon>
        <taxon>Hedyotis-Oldenlandia complex</taxon>
        <taxon>Oldenlandia</taxon>
    </lineage>
</organism>
<keyword evidence="3" id="KW-1185">Reference proteome</keyword>
<gene>
    <name evidence="2" type="ORF">OLC1_LOCUS19048</name>
</gene>
<dbReference type="EMBL" id="OX459124">
    <property type="protein sequence ID" value="CAI9111726.1"/>
    <property type="molecule type" value="Genomic_DNA"/>
</dbReference>
<proteinExistence type="predicted"/>
<evidence type="ECO:0000313" key="3">
    <source>
        <dbReference type="Proteomes" id="UP001161247"/>
    </source>
</evidence>
<reference evidence="2" key="1">
    <citation type="submission" date="2023-03" db="EMBL/GenBank/DDBJ databases">
        <authorList>
            <person name="Julca I."/>
        </authorList>
    </citation>
    <scope>NUCLEOTIDE SEQUENCE</scope>
</reference>
<evidence type="ECO:0000313" key="2">
    <source>
        <dbReference type="EMBL" id="CAI9111726.1"/>
    </source>
</evidence>
<protein>
    <submittedName>
        <fullName evidence="2">OLC1v1012017C1</fullName>
    </submittedName>
</protein>
<accession>A0AAV1DV15</accession>
<name>A0AAV1DV15_OLDCO</name>
<dbReference type="AlphaFoldDB" id="A0AAV1DV15"/>